<dbReference type="AlphaFoldDB" id="A0A0T5VSE4"/>
<gene>
    <name evidence="2" type="ORF">ASU31_10355</name>
</gene>
<protein>
    <submittedName>
        <fullName evidence="2">Uncharacterized protein</fullName>
    </submittedName>
</protein>
<name>A0A0T5VSE4_9SPHI</name>
<reference evidence="2 3" key="1">
    <citation type="submission" date="2015-11" db="EMBL/GenBank/DDBJ databases">
        <title>Sequence of Pedobacter ginsenosidimutans.</title>
        <authorList>
            <person name="Carson E."/>
            <person name="Keyser V."/>
            <person name="Newman J."/>
            <person name="Miller J."/>
        </authorList>
    </citation>
    <scope>NUCLEOTIDE SEQUENCE [LARGE SCALE GENOMIC DNA]</scope>
    <source>
        <strain evidence="2 3">KACC 14530</strain>
    </source>
</reference>
<evidence type="ECO:0000313" key="3">
    <source>
        <dbReference type="Proteomes" id="UP000051950"/>
    </source>
</evidence>
<comment type="caution">
    <text evidence="2">The sequence shown here is derived from an EMBL/GenBank/DDBJ whole genome shotgun (WGS) entry which is preliminary data.</text>
</comment>
<dbReference type="RefSeq" id="WP_057932234.1">
    <property type="nucleotide sequence ID" value="NZ_LMZQ01000005.1"/>
</dbReference>
<dbReference type="EMBL" id="LMZQ01000005">
    <property type="protein sequence ID" value="KRT16553.1"/>
    <property type="molecule type" value="Genomic_DNA"/>
</dbReference>
<proteinExistence type="predicted"/>
<sequence>MKSKLTLFPAILLATFLISFTSTNEITPCYISFKTATNLTAASADRLPESPEKVRIVPTAAGQVQVTRLDGYRVLYNNKKNAPFVNLKVELSEQKAYNQDKKNLIDNLKFLNSHTTGMETKDLIELEFNGFKVYGLSRATIETGSTLGTFIMFPGNGVTVYFYFNNMKAEYRNFENLDDYKKQRNSFMNEYTKYLKTCKDK</sequence>
<organism evidence="2 3">
    <name type="scientific">Pedobacter ginsenosidimutans</name>
    <dbReference type="NCBI Taxonomy" id="687842"/>
    <lineage>
        <taxon>Bacteria</taxon>
        <taxon>Pseudomonadati</taxon>
        <taxon>Bacteroidota</taxon>
        <taxon>Sphingobacteriia</taxon>
        <taxon>Sphingobacteriales</taxon>
        <taxon>Sphingobacteriaceae</taxon>
        <taxon>Pedobacter</taxon>
    </lineage>
</organism>
<keyword evidence="1" id="KW-0732">Signal</keyword>
<dbReference type="Proteomes" id="UP000051950">
    <property type="component" value="Unassembled WGS sequence"/>
</dbReference>
<feature type="chain" id="PRO_5006665584" evidence="1">
    <location>
        <begin position="25"/>
        <end position="201"/>
    </location>
</feature>
<feature type="signal peptide" evidence="1">
    <location>
        <begin position="1"/>
        <end position="24"/>
    </location>
</feature>
<dbReference type="OrthoDB" id="1352295at2"/>
<keyword evidence="3" id="KW-1185">Reference proteome</keyword>
<evidence type="ECO:0000256" key="1">
    <source>
        <dbReference type="SAM" id="SignalP"/>
    </source>
</evidence>
<accession>A0A0T5VSE4</accession>
<evidence type="ECO:0000313" key="2">
    <source>
        <dbReference type="EMBL" id="KRT16553.1"/>
    </source>
</evidence>